<comment type="caution">
    <text evidence="1">The sequence shown here is derived from an EMBL/GenBank/DDBJ whole genome shotgun (WGS) entry which is preliminary data.</text>
</comment>
<dbReference type="Proteomes" id="UP000235881">
    <property type="component" value="Unassembled WGS sequence"/>
</dbReference>
<sequence length="172" mass="17421">MASRYMTLLNGARKLVEGLVASAGVADAGKIVATGPDGKLDQSLMPLGIGADTVSAVASEAIGAGKFVNFHDNAGTFSVRLADNSNGRRADGFVTEAFASAATATVYPMDGVNSALTGLTPGARYYLDTAGGVTATPLDETDALNANKISQYVGTAKSATELVTDDSDPVTL</sequence>
<keyword evidence="2" id="KW-1185">Reference proteome</keyword>
<name>A0A8E2QH05_9GAMM</name>
<gene>
    <name evidence="1" type="ORF">CXK95_01145</name>
</gene>
<dbReference type="EMBL" id="POUK01000001">
    <property type="protein sequence ID" value="PNF77930.1"/>
    <property type="molecule type" value="Genomic_DNA"/>
</dbReference>
<evidence type="ECO:0000313" key="1">
    <source>
        <dbReference type="EMBL" id="PNF77930.1"/>
    </source>
</evidence>
<dbReference type="AlphaFoldDB" id="A0A8E2QH05"/>
<protein>
    <submittedName>
        <fullName evidence="1">Uncharacterized protein</fullName>
    </submittedName>
</protein>
<reference evidence="1 2" key="1">
    <citation type="submission" date="2018-01" db="EMBL/GenBank/DDBJ databases">
        <title>Denitrification phenotypes of diverse strains of Pseudomonas stutzeri.</title>
        <authorList>
            <person name="Milligan D.A."/>
            <person name="Bergaust L."/>
            <person name="Bakken L.R."/>
            <person name="Frostegard A."/>
        </authorList>
    </citation>
    <scope>NUCLEOTIDE SEQUENCE [LARGE SCALE GENOMIC DNA]</scope>
    <source>
        <strain evidence="1 2">DSM 50238</strain>
    </source>
</reference>
<dbReference type="RefSeq" id="WP_102827403.1">
    <property type="nucleotide sequence ID" value="NZ_CP065721.1"/>
</dbReference>
<proteinExistence type="predicted"/>
<organism evidence="1 2">
    <name type="scientific">Stutzerimonas degradans</name>
    <dbReference type="NCBI Taxonomy" id="2968968"/>
    <lineage>
        <taxon>Bacteria</taxon>
        <taxon>Pseudomonadati</taxon>
        <taxon>Pseudomonadota</taxon>
        <taxon>Gammaproteobacteria</taxon>
        <taxon>Pseudomonadales</taxon>
        <taxon>Pseudomonadaceae</taxon>
        <taxon>Stutzerimonas</taxon>
    </lineage>
</organism>
<evidence type="ECO:0000313" key="2">
    <source>
        <dbReference type="Proteomes" id="UP000235881"/>
    </source>
</evidence>
<accession>A0A8E2QH05</accession>